<protein>
    <submittedName>
        <fullName evidence="2 4">Uncharacterized protein</fullName>
    </submittedName>
</protein>
<reference evidence="2 3" key="2">
    <citation type="submission" date="2018-11" db="EMBL/GenBank/DDBJ databases">
        <authorList>
            <consortium name="Pathogen Informatics"/>
        </authorList>
    </citation>
    <scope>NUCLEOTIDE SEQUENCE [LARGE SCALE GENOMIC DNA]</scope>
</reference>
<sequence length="873" mass="96592">MGDSSAFSTPTRHDHFHHTANTNSSSPILPDLVHTLIHRLLPSARQRVCIYSAGVAGDICQGNAAFMKILFSLLLLHSSSADSHNSGTLIEDAVRQASLIRPEQSNSSAMEVLAALEPFIYRFFDEDEEDDEEEFDSYPSFSGEVKNNNVPLASAERLLRFKILSFNLTPQQRQLHDQLLLGRACTRASRSGHLCDLLTCLSKGVRLCLHPWLLVDSDEAEHWLAQDREPSPYPPCPLIRFDTPSGLLAALHKESAEKSLPIPLLSTTLQEKTHIRKRIVELLPSSEHLKSALASPRTSAASVQLGKRRGGAASIDNSGSQLPKKRAKMEGVDAVEEQCDAFITEEIYRNVLLEEGKSSFKAKNDFSIASKVTELESLPSVPSKIAIADQSTLFNPTTDGKTLLQICELRCRHTRLELEDKADWCSSSTMDYIQQYSRIPSLFPSGIHVFPVLPFIDSPTSSTSNALCRVVSDWFDHLNSSSSSYSVLCTRDKAVGLPVHLTEVSPESLPEALGPVIDRLYPFLPLSRWISPHTTPHRLPQFLAASGKIQRLRDLLLDFVRSSSETESNQSSTTTAPISRPRVIFIMSHYTAFLDLLTTWLSVDPAFSCLTRIRAPIDHLDASSRGQWCGEDMAYYSNDIGAGWIELVNDWPCGTRGPLIVLMHGRAHFLSVAGLKAGPDTRVVLCDADWRQEVHALVKSKLRCYSINGLVDVPPQVRYNNSSSSHRLPVYRLVSEWDSGESMEARLLNSSAIHLLPDSVFKTVANTSSNSFDADVTIGSRSRLSATSGIVSPLASSTSSRVQPNVVKELFFKLRRRAQWRAAGGEASTGIPMPSMESDGGEEEVTTQDEESDNASLFHNREPVQKQMVRCFT</sequence>
<proteinExistence type="predicted"/>
<feature type="region of interest" description="Disordered" evidence="1">
    <location>
        <begin position="823"/>
        <end position="860"/>
    </location>
</feature>
<feature type="region of interest" description="Disordered" evidence="1">
    <location>
        <begin position="300"/>
        <end position="326"/>
    </location>
</feature>
<keyword evidence="3" id="KW-1185">Reference proteome</keyword>
<feature type="compositionally biased region" description="Polar residues" evidence="1">
    <location>
        <begin position="1"/>
        <end position="10"/>
    </location>
</feature>
<name>A0A0R3TB84_RODNA</name>
<feature type="compositionally biased region" description="Acidic residues" evidence="1">
    <location>
        <begin position="839"/>
        <end position="853"/>
    </location>
</feature>
<dbReference type="STRING" id="102285.A0A0R3TB84"/>
<accession>A0A0R3TB84</accession>
<reference evidence="4" key="1">
    <citation type="submission" date="2017-02" db="UniProtKB">
        <authorList>
            <consortium name="WormBaseParasite"/>
        </authorList>
    </citation>
    <scope>IDENTIFICATION</scope>
</reference>
<gene>
    <name evidence="2" type="ORF">HNAJ_LOCUS4321</name>
</gene>
<dbReference type="EMBL" id="UZAE01002959">
    <property type="protein sequence ID" value="VDO00181.1"/>
    <property type="molecule type" value="Genomic_DNA"/>
</dbReference>
<dbReference type="Proteomes" id="UP000278807">
    <property type="component" value="Unassembled WGS sequence"/>
</dbReference>
<evidence type="ECO:0000313" key="4">
    <source>
        <dbReference type="WBParaSite" id="HNAJ_0000432301-mRNA-1"/>
    </source>
</evidence>
<evidence type="ECO:0000256" key="1">
    <source>
        <dbReference type="SAM" id="MobiDB-lite"/>
    </source>
</evidence>
<feature type="region of interest" description="Disordered" evidence="1">
    <location>
        <begin position="1"/>
        <end position="22"/>
    </location>
</feature>
<evidence type="ECO:0000313" key="2">
    <source>
        <dbReference type="EMBL" id="VDO00181.1"/>
    </source>
</evidence>
<dbReference type="WBParaSite" id="HNAJ_0000432301-mRNA-1">
    <property type="protein sequence ID" value="HNAJ_0000432301-mRNA-1"/>
    <property type="gene ID" value="HNAJ_0000432301"/>
</dbReference>
<evidence type="ECO:0000313" key="3">
    <source>
        <dbReference type="Proteomes" id="UP000278807"/>
    </source>
</evidence>
<organism evidence="4">
    <name type="scientific">Rodentolepis nana</name>
    <name type="common">Dwarf tapeworm</name>
    <name type="synonym">Hymenolepis nana</name>
    <dbReference type="NCBI Taxonomy" id="102285"/>
    <lineage>
        <taxon>Eukaryota</taxon>
        <taxon>Metazoa</taxon>
        <taxon>Spiralia</taxon>
        <taxon>Lophotrochozoa</taxon>
        <taxon>Platyhelminthes</taxon>
        <taxon>Cestoda</taxon>
        <taxon>Eucestoda</taxon>
        <taxon>Cyclophyllidea</taxon>
        <taxon>Hymenolepididae</taxon>
        <taxon>Rodentolepis</taxon>
    </lineage>
</organism>
<dbReference type="AlphaFoldDB" id="A0A0R3TB84"/>
<dbReference type="OrthoDB" id="372624at2759"/>